<dbReference type="InterPro" id="IPR018667">
    <property type="entry name" value="DUF2126"/>
</dbReference>
<feature type="domain" description="Transglutaminase-like" evidence="1">
    <location>
        <begin position="171"/>
        <end position="246"/>
    </location>
</feature>
<reference evidence="2 3" key="1">
    <citation type="submission" date="2020-08" db="EMBL/GenBank/DDBJ databases">
        <title>Genomic Encyclopedia of Type Strains, Phase IV (KMG-V): Genome sequencing to study the core and pangenomes of soil and plant-associated prokaryotes.</title>
        <authorList>
            <person name="Whitman W."/>
        </authorList>
    </citation>
    <scope>NUCLEOTIDE SEQUENCE [LARGE SCALE GENOMIC DNA]</scope>
    <source>
        <strain evidence="2 3">X5P2</strain>
    </source>
</reference>
<dbReference type="AlphaFoldDB" id="A0A9X0QJZ5"/>
<dbReference type="Pfam" id="PF08379">
    <property type="entry name" value="Bact_transglu_N"/>
    <property type="match status" value="1"/>
</dbReference>
<dbReference type="SMART" id="SM00460">
    <property type="entry name" value="TGc"/>
    <property type="match status" value="1"/>
</dbReference>
<dbReference type="InterPro" id="IPR013589">
    <property type="entry name" value="Bac_transglu_N"/>
</dbReference>
<name>A0A9X0QJZ5_9BACT</name>
<proteinExistence type="predicted"/>
<sequence>MGTKVQVHHKSRYHYEKPVWLGPQIIQLRPTPHCRTPILSYSLEIEPTDSVYSWQFDPLANHVARVVFSSQASEFIVTVDLIADMTPVNPFAFLLEPEAERIPFSYRPEVARDLEPFLAVEAAGPLLREFVGSVRGPQPTIVFLLKLNERLRNEVAYITRLEHGVQSCEETLLRSTGSCRDSSWLLVQVCRQLGLAARFVSGYLIQLADHERFAEEDARKTDSADLHAWAEVYLPGAGWIGLDPTSGLLTSEGHIPLACSTTPGNAAPVHGTVEPAGVEFTYEVTVRRMDEAPSLTTPYSEHDWNEIRELAYHVDRDLKAQDVRLTMGGEPTFVGIDDAESAQWNVEALGRQKRSAGLSLIRSIRQRTALGALLHFGQGKWYPGEPMPRWAFHCISRKDGVPVWENGDLFALESKNDGYGNQQAYEFLQALSRRLGAEPGNILPAIEARSTQEEPAGFVLPLRRRQPGGHLAWSSQLWFARPATFTLSVGDSPIGYRIPLEMMPWVAPDVLEHELGEDGQVALPSAAARRPEMFSQNPRPDPLPAIAEDAVSAQELIRPSLCVQARDGRLHVFLPYVSVLADYLDLVAAVEETSQYLQRPVWIEGYSAPPDLRLQIFSLTPDPGVLEVNMPPASEWDELESLHEVLAEEAPRHRLIAGKFGYDGTHLATGGGNHITLGGATIEDSPILRRPDVLRSMVSFWQNHPSLSYLFAGMYVGPTSQYPRVDEARVDALYELEVAFSHLPAGDCPPSIVDGLFRNLLVDVTGNSHRAEFCIDKLYPPEGQGLRFGLLELRAFEMPPHYRMGLLQTLVVRALVALFWKKPFTGELLRWGTALHDRFMLPHFVERDFINVLDNIRGGNFPFVNKWFASHFEFRFPKIGEIKVDGVRLELRQALEPWNVLAEETTSGGTGRSVDSSLERIQVKISGFTVASRYAVTCNDRSVPLHPSGIPDEAIAGIRYRARRLSTALHPTIPVHTPLTFDLIDTWKERSVGRCVYYASQPDGTLHTTRPADAAEARERRLRRFVITTPPNHIVPTPPSENNPVFPMTLDLRWPAPLNHPRISGLNSAEESQP</sequence>
<gene>
    <name evidence="2" type="ORF">HDF14_005514</name>
</gene>
<dbReference type="PANTHER" id="PTHR33490">
    <property type="entry name" value="BLR5614 PROTEIN-RELATED"/>
    <property type="match status" value="1"/>
</dbReference>
<dbReference type="RefSeq" id="WP_183981637.1">
    <property type="nucleotide sequence ID" value="NZ_JACHEB010000019.1"/>
</dbReference>
<keyword evidence="3" id="KW-1185">Reference proteome</keyword>
<dbReference type="SUPFAM" id="SSF54001">
    <property type="entry name" value="Cysteine proteinases"/>
    <property type="match status" value="1"/>
</dbReference>
<organism evidence="2 3">
    <name type="scientific">Tunturiibacter gelidiferens</name>
    <dbReference type="NCBI Taxonomy" id="3069689"/>
    <lineage>
        <taxon>Bacteria</taxon>
        <taxon>Pseudomonadati</taxon>
        <taxon>Acidobacteriota</taxon>
        <taxon>Terriglobia</taxon>
        <taxon>Terriglobales</taxon>
        <taxon>Acidobacteriaceae</taxon>
        <taxon>Tunturiibacter</taxon>
    </lineage>
</organism>
<comment type="caution">
    <text evidence="2">The sequence shown here is derived from an EMBL/GenBank/DDBJ whole genome shotgun (WGS) entry which is preliminary data.</text>
</comment>
<evidence type="ECO:0000259" key="1">
    <source>
        <dbReference type="SMART" id="SM00460"/>
    </source>
</evidence>
<dbReference type="PANTHER" id="PTHR33490:SF1">
    <property type="entry name" value="SLL1233 PROTEIN"/>
    <property type="match status" value="1"/>
</dbReference>
<protein>
    <submittedName>
        <fullName evidence="2">Uncharacterized protein (DUF2126 family)</fullName>
    </submittedName>
</protein>
<dbReference type="EMBL" id="JACHEB010000019">
    <property type="protein sequence ID" value="MBB5331862.1"/>
    <property type="molecule type" value="Genomic_DNA"/>
</dbReference>
<accession>A0A9X0QJZ5</accession>
<dbReference type="Gene3D" id="3.10.620.30">
    <property type="match status" value="1"/>
</dbReference>
<evidence type="ECO:0000313" key="2">
    <source>
        <dbReference type="EMBL" id="MBB5331862.1"/>
    </source>
</evidence>
<dbReference type="Pfam" id="PF09899">
    <property type="entry name" value="DUF2126"/>
    <property type="match status" value="2"/>
</dbReference>
<dbReference type="Pfam" id="PF01841">
    <property type="entry name" value="Transglut_core"/>
    <property type="match status" value="1"/>
</dbReference>
<evidence type="ECO:0000313" key="3">
    <source>
        <dbReference type="Proteomes" id="UP000535182"/>
    </source>
</evidence>
<dbReference type="InterPro" id="IPR002931">
    <property type="entry name" value="Transglutaminase-like"/>
</dbReference>
<dbReference type="InterPro" id="IPR038765">
    <property type="entry name" value="Papain-like_cys_pep_sf"/>
</dbReference>
<dbReference type="Proteomes" id="UP000535182">
    <property type="component" value="Unassembled WGS sequence"/>
</dbReference>